<reference evidence="9 10" key="1">
    <citation type="journal article" date="2013" name="ISME J.">
        <title>By their genes ye shall know them: genomic signatures of predatory bacteria.</title>
        <authorList>
            <person name="Pasternak Z."/>
            <person name="Pietrokovski S."/>
            <person name="Rotem O."/>
            <person name="Gophna U."/>
            <person name="Lurie-Weinberger M.N."/>
            <person name="Jurkevitch E."/>
        </authorList>
    </citation>
    <scope>NUCLEOTIDE SEQUENCE [LARGE SCALE GENOMIC DNA]</scope>
    <source>
        <strain evidence="9 10">JSS</strain>
    </source>
</reference>
<dbReference type="GO" id="GO:0046872">
    <property type="term" value="F:metal ion binding"/>
    <property type="evidence" value="ECO:0007669"/>
    <property type="project" value="UniProtKB-KW"/>
</dbReference>
<dbReference type="PATRIC" id="fig|1184267.3.peg.1091"/>
<comment type="cofactor">
    <cofactor evidence="1">
        <name>Mg(2+)</name>
        <dbReference type="ChEBI" id="CHEBI:18420"/>
    </cofactor>
</comment>
<dbReference type="InterPro" id="IPR043519">
    <property type="entry name" value="NT_sf"/>
</dbReference>
<dbReference type="Proteomes" id="UP000012040">
    <property type="component" value="Chromosome"/>
</dbReference>
<dbReference type="HOGENOM" id="CLU_015961_3_0_7"/>
<keyword evidence="2 7" id="KW-0808">Transferase</keyword>
<evidence type="ECO:0000256" key="6">
    <source>
        <dbReference type="ARBA" id="ARBA00022842"/>
    </source>
</evidence>
<dbReference type="GO" id="GO:0016779">
    <property type="term" value="F:nucleotidyltransferase activity"/>
    <property type="evidence" value="ECO:0007669"/>
    <property type="project" value="UniProtKB-KW"/>
</dbReference>
<feature type="domain" description="Poly A polymerase head" evidence="8">
    <location>
        <begin position="28"/>
        <end position="149"/>
    </location>
</feature>
<evidence type="ECO:0000256" key="3">
    <source>
        <dbReference type="ARBA" id="ARBA00022694"/>
    </source>
</evidence>
<dbReference type="OrthoDB" id="5288233at2"/>
<dbReference type="PANTHER" id="PTHR46173:SF1">
    <property type="entry name" value="CCA TRNA NUCLEOTIDYLTRANSFERASE 1, MITOCHONDRIAL"/>
    <property type="match status" value="1"/>
</dbReference>
<dbReference type="GO" id="GO:0000049">
    <property type="term" value="F:tRNA binding"/>
    <property type="evidence" value="ECO:0007669"/>
    <property type="project" value="TreeGrafter"/>
</dbReference>
<evidence type="ECO:0000256" key="4">
    <source>
        <dbReference type="ARBA" id="ARBA00022695"/>
    </source>
</evidence>
<dbReference type="RefSeq" id="WP_015469784.1">
    <property type="nucleotide sequence ID" value="NC_020813.1"/>
</dbReference>
<evidence type="ECO:0000256" key="1">
    <source>
        <dbReference type="ARBA" id="ARBA00001946"/>
    </source>
</evidence>
<accession>M4VQ65</accession>
<keyword evidence="3" id="KW-0819">tRNA processing</keyword>
<dbReference type="InterPro" id="IPR050264">
    <property type="entry name" value="Bact_CCA-adding_enz_type3_sf"/>
</dbReference>
<dbReference type="eggNOG" id="COG0617">
    <property type="taxonomic scope" value="Bacteria"/>
</dbReference>
<evidence type="ECO:0000256" key="5">
    <source>
        <dbReference type="ARBA" id="ARBA00022723"/>
    </source>
</evidence>
<dbReference type="CDD" id="cd05398">
    <property type="entry name" value="NT_ClassII-CCAase"/>
    <property type="match status" value="1"/>
</dbReference>
<dbReference type="InterPro" id="IPR002646">
    <property type="entry name" value="PolA_pol_head_dom"/>
</dbReference>
<dbReference type="Gene3D" id="1.10.3090.10">
    <property type="entry name" value="cca-adding enzyme, domain 2"/>
    <property type="match status" value="1"/>
</dbReference>
<dbReference type="KEGG" id="bex:A11Q_1078"/>
<keyword evidence="6" id="KW-0460">Magnesium</keyword>
<dbReference type="Pfam" id="PF01743">
    <property type="entry name" value="PolyA_pol"/>
    <property type="match status" value="1"/>
</dbReference>
<organism evidence="9 10">
    <name type="scientific">Pseudobdellovibrio exovorus JSS</name>
    <dbReference type="NCBI Taxonomy" id="1184267"/>
    <lineage>
        <taxon>Bacteria</taxon>
        <taxon>Pseudomonadati</taxon>
        <taxon>Bdellovibrionota</taxon>
        <taxon>Bdellovibrionia</taxon>
        <taxon>Bdellovibrionales</taxon>
        <taxon>Pseudobdellovibrionaceae</taxon>
        <taxon>Pseudobdellovibrio</taxon>
    </lineage>
</organism>
<evidence type="ECO:0000259" key="8">
    <source>
        <dbReference type="Pfam" id="PF01743"/>
    </source>
</evidence>
<sequence>MSAIVKNHRLYSIFRGIKDRLHQHQFVCWIAGGAVRDFLLDRQVADFDLVTDATTEVLKKIFPEALLVGESFGVLKIPISAGEYMDLTSFRQESDYEDGRRPSHVSSSTPTQDSVRRDFTINALFWDDEGDRIVDYQGGRGDIELKALRCVGDANTRFSEDYLRILRLLRFEAVLGFQVEEKTYHAALRAVSGISRISGERIWAELKKIEGIKPQNGNLDKAWRNVLSQELGQEIFKSILNPCSLNMERVLTAKHRLDLMVALYLLAEQEDLSGVLKSRLKLSRDELKEYQRTTHLLGDFSKKQLEEWAYEFEKDELLFQRAKQLAEQGWIDENLILSAEKMLKNHSEPLLLAKEMLDLIPAPKIGLEQKEIRVLQMKGELKDRAAALVYLKKKYAKI</sequence>
<dbReference type="Gene3D" id="3.30.460.10">
    <property type="entry name" value="Beta Polymerase, domain 2"/>
    <property type="match status" value="1"/>
</dbReference>
<dbReference type="SUPFAM" id="SSF81891">
    <property type="entry name" value="Poly A polymerase C-terminal region-like"/>
    <property type="match status" value="1"/>
</dbReference>
<gene>
    <name evidence="9" type="ORF">A11Q_1078</name>
</gene>
<evidence type="ECO:0000313" key="10">
    <source>
        <dbReference type="Proteomes" id="UP000012040"/>
    </source>
</evidence>
<evidence type="ECO:0000256" key="2">
    <source>
        <dbReference type="ARBA" id="ARBA00022679"/>
    </source>
</evidence>
<dbReference type="EMBL" id="CP003537">
    <property type="protein sequence ID" value="AGH95294.1"/>
    <property type="molecule type" value="Genomic_DNA"/>
</dbReference>
<keyword evidence="7" id="KW-0694">RNA-binding</keyword>
<protein>
    <submittedName>
        <fullName evidence="9">Poly A polymerase</fullName>
    </submittedName>
</protein>
<dbReference type="SUPFAM" id="SSF81301">
    <property type="entry name" value="Nucleotidyltransferase"/>
    <property type="match status" value="1"/>
</dbReference>
<keyword evidence="5" id="KW-0479">Metal-binding</keyword>
<comment type="similarity">
    <text evidence="7">Belongs to the tRNA nucleotidyltransferase/poly(A) polymerase family.</text>
</comment>
<keyword evidence="4" id="KW-0548">Nucleotidyltransferase</keyword>
<dbReference type="STRING" id="1184267.A11Q_1078"/>
<dbReference type="GO" id="GO:0008033">
    <property type="term" value="P:tRNA processing"/>
    <property type="evidence" value="ECO:0007669"/>
    <property type="project" value="UniProtKB-KW"/>
</dbReference>
<evidence type="ECO:0000313" key="9">
    <source>
        <dbReference type="EMBL" id="AGH95294.1"/>
    </source>
</evidence>
<proteinExistence type="inferred from homology"/>
<evidence type="ECO:0000256" key="7">
    <source>
        <dbReference type="RuleBase" id="RU003953"/>
    </source>
</evidence>
<dbReference type="AlphaFoldDB" id="M4VQ65"/>
<dbReference type="PANTHER" id="PTHR46173">
    <property type="entry name" value="CCA TRNA NUCLEOTIDYLTRANSFERASE 1, MITOCHONDRIAL"/>
    <property type="match status" value="1"/>
</dbReference>
<keyword evidence="10" id="KW-1185">Reference proteome</keyword>
<name>M4VQ65_9BACT</name>